<protein>
    <submittedName>
        <fullName evidence="1">Uncharacterized protein</fullName>
    </submittedName>
</protein>
<accession>A0A829VUR5</accession>
<organism evidence="1 2">
    <name type="scientific">Enterocloster clostridioformis</name>
    <dbReference type="NCBI Taxonomy" id="1531"/>
    <lineage>
        <taxon>Bacteria</taxon>
        <taxon>Bacillati</taxon>
        <taxon>Bacillota</taxon>
        <taxon>Clostridia</taxon>
        <taxon>Lachnospirales</taxon>
        <taxon>Lachnospiraceae</taxon>
        <taxon>Enterocloster</taxon>
    </lineage>
</organism>
<dbReference type="AlphaFoldDB" id="A0A829VUR5"/>
<name>A0A829VUR5_9FIRM</name>
<comment type="caution">
    <text evidence="1">The sequence shown here is derived from an EMBL/GenBank/DDBJ whole genome shotgun (WGS) entry which is preliminary data.</text>
</comment>
<reference evidence="1 2" key="1">
    <citation type="submission" date="2019-06" db="EMBL/GenBank/DDBJ databases">
        <title>Draft genome sequence of [Clostridium] clostridioforme NBRC 113352.</title>
        <authorList>
            <person name="Miura T."/>
            <person name="Furukawa M."/>
            <person name="Shimamura M."/>
            <person name="Ohyama Y."/>
            <person name="Yamazoe A."/>
            <person name="Kawasaki H."/>
        </authorList>
    </citation>
    <scope>NUCLEOTIDE SEQUENCE [LARGE SCALE GENOMIC DNA]</scope>
    <source>
        <strain evidence="1 2">NBRC 113352</strain>
    </source>
</reference>
<dbReference type="RefSeq" id="WP_157405054.1">
    <property type="nucleotide sequence ID" value="NZ_AP031445.1"/>
</dbReference>
<sequence length="48" mass="5578">MKDSNSCRRKLNSNENVDMEKGKASIILELIEELSDFVYTKPRKRSFG</sequence>
<dbReference type="Proteomes" id="UP000315200">
    <property type="component" value="Unassembled WGS sequence"/>
</dbReference>
<dbReference type="EMBL" id="BJLB01000001">
    <property type="protein sequence ID" value="GEA35999.1"/>
    <property type="molecule type" value="Genomic_DNA"/>
</dbReference>
<evidence type="ECO:0000313" key="1">
    <source>
        <dbReference type="EMBL" id="GEA35999.1"/>
    </source>
</evidence>
<evidence type="ECO:0000313" key="2">
    <source>
        <dbReference type="Proteomes" id="UP000315200"/>
    </source>
</evidence>
<proteinExistence type="predicted"/>
<gene>
    <name evidence="1" type="ORF">Ccl03g_17120</name>
</gene>